<reference evidence="2 3" key="1">
    <citation type="submission" date="2020-08" db="EMBL/GenBank/DDBJ databases">
        <title>Plant Genome Project.</title>
        <authorList>
            <person name="Zhang R.-G."/>
        </authorList>
    </citation>
    <scope>NUCLEOTIDE SEQUENCE [LARGE SCALE GENOMIC DNA]</scope>
    <source>
        <tissue evidence="2">Rhizome</tissue>
    </source>
</reference>
<dbReference type="PANTHER" id="PTHR31257">
    <property type="entry name" value="RICIN B-LIKE LECTIN EULS3"/>
    <property type="match status" value="1"/>
</dbReference>
<comment type="caution">
    <text evidence="2">The sequence shown here is derived from an EMBL/GenBank/DDBJ whole genome shotgun (WGS) entry which is preliminary data.</text>
</comment>
<dbReference type="PANTHER" id="PTHR31257:SF2">
    <property type="entry name" value="RICIN B-LIKE LECTIN EULS3"/>
    <property type="match status" value="1"/>
</dbReference>
<dbReference type="AlphaFoldDB" id="A0A8J5F9F0"/>
<accession>A0A8J5F9F0</accession>
<dbReference type="Proteomes" id="UP000734854">
    <property type="component" value="Unassembled WGS sequence"/>
</dbReference>
<evidence type="ECO:0000313" key="3">
    <source>
        <dbReference type="Proteomes" id="UP000734854"/>
    </source>
</evidence>
<dbReference type="CDD" id="cd23431">
    <property type="entry name" value="beta-trefoil_Ricin_AtEULS3-like"/>
    <property type="match status" value="2"/>
</dbReference>
<dbReference type="SUPFAM" id="SSF50370">
    <property type="entry name" value="Ricin B-like lectins"/>
    <property type="match status" value="2"/>
</dbReference>
<sequence length="336" mass="38630">MNKDSLHTSSSSKSNFIRKDKKGEWKKDEKKDGEKKDMGNQWKVGLVRLESAVPLVLWDFRKIKIWKHWYKDLKHSTKVKDEEGFPSFALVNKVTGEAIKHSIGATNPVRLVPYNSEYLDESILWSESNDTGGGYRCIRMVNNIRLNFDAFHGDKDHGGVRDGTSIVLWEWLKGDNQRWKIEPQGVDLPTNYSGRPAQQYVRIFTKAGPDYSLSIRDGRRWFKDTKYSNTVKDEEGFPGFALVNKMTGEAIKHSIGAQNLVRLIPYNPNYLDESVLWAESNDTGEGFRCIRMVNNIRLNFDAFHGDKEHGGVRDGTAVGLWEWLKGDNQQWKIVPF</sequence>
<feature type="region of interest" description="Disordered" evidence="1">
    <location>
        <begin position="1"/>
        <end position="36"/>
    </location>
</feature>
<protein>
    <submittedName>
        <fullName evidence="2">Uncharacterized protein</fullName>
    </submittedName>
</protein>
<dbReference type="InterPro" id="IPR040249">
    <property type="entry name" value="Ricin_B-like_lectin_EULS3-like"/>
</dbReference>
<name>A0A8J5F9F0_ZINOF</name>
<organism evidence="2 3">
    <name type="scientific">Zingiber officinale</name>
    <name type="common">Ginger</name>
    <name type="synonym">Amomum zingiber</name>
    <dbReference type="NCBI Taxonomy" id="94328"/>
    <lineage>
        <taxon>Eukaryota</taxon>
        <taxon>Viridiplantae</taxon>
        <taxon>Streptophyta</taxon>
        <taxon>Embryophyta</taxon>
        <taxon>Tracheophyta</taxon>
        <taxon>Spermatophyta</taxon>
        <taxon>Magnoliopsida</taxon>
        <taxon>Liliopsida</taxon>
        <taxon>Zingiberales</taxon>
        <taxon>Zingiberaceae</taxon>
        <taxon>Zingiber</taxon>
    </lineage>
</organism>
<evidence type="ECO:0000256" key="1">
    <source>
        <dbReference type="SAM" id="MobiDB-lite"/>
    </source>
</evidence>
<keyword evidence="3" id="KW-1185">Reference proteome</keyword>
<evidence type="ECO:0000313" key="2">
    <source>
        <dbReference type="EMBL" id="KAG6482263.1"/>
    </source>
</evidence>
<proteinExistence type="predicted"/>
<feature type="compositionally biased region" description="Basic and acidic residues" evidence="1">
    <location>
        <begin position="17"/>
        <end position="36"/>
    </location>
</feature>
<dbReference type="Gene3D" id="2.80.10.50">
    <property type="match status" value="2"/>
</dbReference>
<dbReference type="EMBL" id="JACMSC010000016">
    <property type="protein sequence ID" value="KAG6482263.1"/>
    <property type="molecule type" value="Genomic_DNA"/>
</dbReference>
<dbReference type="InterPro" id="IPR035992">
    <property type="entry name" value="Ricin_B-like_lectins"/>
</dbReference>
<gene>
    <name evidence="2" type="ORF">ZIOFF_058894</name>
</gene>